<evidence type="ECO:0000313" key="2">
    <source>
        <dbReference type="EMBL" id="KIK42520.1"/>
    </source>
</evidence>
<dbReference type="EMBL" id="KN835236">
    <property type="protein sequence ID" value="KIK42520.1"/>
    <property type="molecule type" value="Genomic_DNA"/>
</dbReference>
<protein>
    <submittedName>
        <fullName evidence="2">Uncharacterized protein</fullName>
    </submittedName>
</protein>
<name>A0A0C9ZXS7_9AGAM</name>
<dbReference type="HOGENOM" id="CLU_1099114_0_0_1"/>
<proteinExistence type="predicted"/>
<keyword evidence="3" id="KW-1185">Reference proteome</keyword>
<accession>A0A0C9ZXS7</accession>
<sequence length="265" mass="29030">MSLNADKELYSLPRYLITPTGPRLTPLSPSSTGGQVNMEPSCPALVLENFPSFAELALISSWNDATAARQVRFQRKSALDDRLRSFPPPMSEAEITALSTSCANDNDTLQKRRGLFTRKQPADAQRLEEREPKTSIPNRSQKFLDIGKAARLTTNLNEAANGAQKFSRSARFAPCEATASTTAPTRYTYTPVDQLAFASCAPTHPIDAPVDEIDEASQVLGIDMNDGGIYLTFDPDYRSSRGEAILTFLSPIPHETSLRLPSTAF</sequence>
<evidence type="ECO:0000313" key="3">
    <source>
        <dbReference type="Proteomes" id="UP000054485"/>
    </source>
</evidence>
<evidence type="ECO:0000256" key="1">
    <source>
        <dbReference type="SAM" id="MobiDB-lite"/>
    </source>
</evidence>
<dbReference type="OrthoDB" id="2666812at2759"/>
<dbReference type="AlphaFoldDB" id="A0A0C9ZXS7"/>
<reference evidence="2 3" key="1">
    <citation type="submission" date="2014-04" db="EMBL/GenBank/DDBJ databases">
        <authorList>
            <consortium name="DOE Joint Genome Institute"/>
            <person name="Kuo A."/>
            <person name="Ruytinx J."/>
            <person name="Rineau F."/>
            <person name="Colpaert J."/>
            <person name="Kohler A."/>
            <person name="Nagy L.G."/>
            <person name="Floudas D."/>
            <person name="Copeland A."/>
            <person name="Barry K.W."/>
            <person name="Cichocki N."/>
            <person name="Veneault-Fourrey C."/>
            <person name="LaButti K."/>
            <person name="Lindquist E.A."/>
            <person name="Lipzen A."/>
            <person name="Lundell T."/>
            <person name="Morin E."/>
            <person name="Murat C."/>
            <person name="Sun H."/>
            <person name="Tunlid A."/>
            <person name="Henrissat B."/>
            <person name="Grigoriev I.V."/>
            <person name="Hibbett D.S."/>
            <person name="Martin F."/>
            <person name="Nordberg H.P."/>
            <person name="Cantor M.N."/>
            <person name="Hua S.X."/>
        </authorList>
    </citation>
    <scope>NUCLEOTIDE SEQUENCE [LARGE SCALE GENOMIC DNA]</scope>
    <source>
        <strain evidence="2 3">UH-Slu-Lm8-n1</strain>
    </source>
</reference>
<dbReference type="InParanoid" id="A0A0C9ZXS7"/>
<dbReference type="Proteomes" id="UP000054485">
    <property type="component" value="Unassembled WGS sequence"/>
</dbReference>
<reference evidence="3" key="2">
    <citation type="submission" date="2015-01" db="EMBL/GenBank/DDBJ databases">
        <title>Evolutionary Origins and Diversification of the Mycorrhizal Mutualists.</title>
        <authorList>
            <consortium name="DOE Joint Genome Institute"/>
            <consortium name="Mycorrhizal Genomics Consortium"/>
            <person name="Kohler A."/>
            <person name="Kuo A."/>
            <person name="Nagy L.G."/>
            <person name="Floudas D."/>
            <person name="Copeland A."/>
            <person name="Barry K.W."/>
            <person name="Cichocki N."/>
            <person name="Veneault-Fourrey C."/>
            <person name="LaButti K."/>
            <person name="Lindquist E.A."/>
            <person name="Lipzen A."/>
            <person name="Lundell T."/>
            <person name="Morin E."/>
            <person name="Murat C."/>
            <person name="Riley R."/>
            <person name="Ohm R."/>
            <person name="Sun H."/>
            <person name="Tunlid A."/>
            <person name="Henrissat B."/>
            <person name="Grigoriev I.V."/>
            <person name="Hibbett D.S."/>
            <person name="Martin F."/>
        </authorList>
    </citation>
    <scope>NUCLEOTIDE SEQUENCE [LARGE SCALE GENOMIC DNA]</scope>
    <source>
        <strain evidence="3">UH-Slu-Lm8-n1</strain>
    </source>
</reference>
<organism evidence="2 3">
    <name type="scientific">Suillus luteus UH-Slu-Lm8-n1</name>
    <dbReference type="NCBI Taxonomy" id="930992"/>
    <lineage>
        <taxon>Eukaryota</taxon>
        <taxon>Fungi</taxon>
        <taxon>Dikarya</taxon>
        <taxon>Basidiomycota</taxon>
        <taxon>Agaricomycotina</taxon>
        <taxon>Agaricomycetes</taxon>
        <taxon>Agaricomycetidae</taxon>
        <taxon>Boletales</taxon>
        <taxon>Suillineae</taxon>
        <taxon>Suillaceae</taxon>
        <taxon>Suillus</taxon>
    </lineage>
</organism>
<gene>
    <name evidence="2" type="ORF">CY34DRAFT_804849</name>
</gene>
<feature type="region of interest" description="Disordered" evidence="1">
    <location>
        <begin position="112"/>
        <end position="136"/>
    </location>
</feature>